<organism evidence="2 3">
    <name type="scientific">Kordiimonas pumila</name>
    <dbReference type="NCBI Taxonomy" id="2161677"/>
    <lineage>
        <taxon>Bacteria</taxon>
        <taxon>Pseudomonadati</taxon>
        <taxon>Pseudomonadota</taxon>
        <taxon>Alphaproteobacteria</taxon>
        <taxon>Kordiimonadales</taxon>
        <taxon>Kordiimonadaceae</taxon>
        <taxon>Kordiimonas</taxon>
    </lineage>
</organism>
<name>A0ABV7D9H7_9PROT</name>
<evidence type="ECO:0000256" key="1">
    <source>
        <dbReference type="SAM" id="MobiDB-lite"/>
    </source>
</evidence>
<keyword evidence="3" id="KW-1185">Reference proteome</keyword>
<dbReference type="Proteomes" id="UP001595444">
    <property type="component" value="Unassembled WGS sequence"/>
</dbReference>
<reference evidence="3" key="1">
    <citation type="journal article" date="2019" name="Int. J. Syst. Evol. Microbiol.">
        <title>The Global Catalogue of Microorganisms (GCM) 10K type strain sequencing project: providing services to taxonomists for standard genome sequencing and annotation.</title>
        <authorList>
            <consortium name="The Broad Institute Genomics Platform"/>
            <consortium name="The Broad Institute Genome Sequencing Center for Infectious Disease"/>
            <person name="Wu L."/>
            <person name="Ma J."/>
        </authorList>
    </citation>
    <scope>NUCLEOTIDE SEQUENCE [LARGE SCALE GENOMIC DNA]</scope>
    <source>
        <strain evidence="3">KCTC 62164</strain>
    </source>
</reference>
<feature type="compositionally biased region" description="Basic and acidic residues" evidence="1">
    <location>
        <begin position="74"/>
        <end position="85"/>
    </location>
</feature>
<dbReference type="RefSeq" id="WP_194214403.1">
    <property type="nucleotide sequence ID" value="NZ_CP061205.1"/>
</dbReference>
<protein>
    <submittedName>
        <fullName evidence="2">DUF6356 family protein</fullName>
    </submittedName>
</protein>
<evidence type="ECO:0000313" key="2">
    <source>
        <dbReference type="EMBL" id="MFC3053781.1"/>
    </source>
</evidence>
<proteinExistence type="predicted"/>
<evidence type="ECO:0000313" key="3">
    <source>
        <dbReference type="Proteomes" id="UP001595444"/>
    </source>
</evidence>
<accession>A0ABV7D9H7</accession>
<gene>
    <name evidence="2" type="ORF">ACFOKA_17915</name>
</gene>
<feature type="region of interest" description="Disordered" evidence="1">
    <location>
        <begin position="66"/>
        <end position="85"/>
    </location>
</feature>
<dbReference type="EMBL" id="JBHRSL010000028">
    <property type="protein sequence ID" value="MFC3053781.1"/>
    <property type="molecule type" value="Genomic_DNA"/>
</dbReference>
<comment type="caution">
    <text evidence="2">The sequence shown here is derived from an EMBL/GenBank/DDBJ whole genome shotgun (WGS) entry which is preliminary data.</text>
</comment>
<dbReference type="Pfam" id="PF19883">
    <property type="entry name" value="DUF6356"/>
    <property type="match status" value="1"/>
</dbReference>
<sequence>MFKKIFLNHPQSVDESYFQHFIQACTFSFKMFTGGLACLVHAFIPCLCVSTGSKAIVNLHDKMVMNRHKQTSHRKGDNTSHERAA</sequence>
<dbReference type="InterPro" id="IPR045936">
    <property type="entry name" value="DUF6356"/>
</dbReference>